<comment type="caution">
    <text evidence="2">The sequence shown here is derived from an EMBL/GenBank/DDBJ whole genome shotgun (WGS) entry which is preliminary data.</text>
</comment>
<dbReference type="EMBL" id="JYDQ01001605">
    <property type="protein sequence ID" value="KRY04945.1"/>
    <property type="molecule type" value="Genomic_DNA"/>
</dbReference>
<organism evidence="2 3">
    <name type="scientific">Trichinella patagoniensis</name>
    <dbReference type="NCBI Taxonomy" id="990121"/>
    <lineage>
        <taxon>Eukaryota</taxon>
        <taxon>Metazoa</taxon>
        <taxon>Ecdysozoa</taxon>
        <taxon>Nematoda</taxon>
        <taxon>Enoplea</taxon>
        <taxon>Dorylaimia</taxon>
        <taxon>Trichinellida</taxon>
        <taxon>Trichinellidae</taxon>
        <taxon>Trichinella</taxon>
    </lineage>
</organism>
<evidence type="ECO:0000256" key="1">
    <source>
        <dbReference type="SAM" id="MobiDB-lite"/>
    </source>
</evidence>
<reference evidence="2 3" key="1">
    <citation type="submission" date="2015-01" db="EMBL/GenBank/DDBJ databases">
        <title>Evolution of Trichinella species and genotypes.</title>
        <authorList>
            <person name="Korhonen P.K."/>
            <person name="Edoardo P."/>
            <person name="Giuseppe L.R."/>
            <person name="Gasser R.B."/>
        </authorList>
    </citation>
    <scope>NUCLEOTIDE SEQUENCE [LARGE SCALE GENOMIC DNA]</scope>
    <source>
        <strain evidence="2">ISS2496</strain>
    </source>
</reference>
<keyword evidence="3" id="KW-1185">Reference proteome</keyword>
<feature type="compositionally biased region" description="Basic and acidic residues" evidence="1">
    <location>
        <begin position="93"/>
        <end position="119"/>
    </location>
</feature>
<feature type="compositionally biased region" description="Basic and acidic residues" evidence="1">
    <location>
        <begin position="53"/>
        <end position="63"/>
    </location>
</feature>
<feature type="compositionally biased region" description="Polar residues" evidence="1">
    <location>
        <begin position="25"/>
        <end position="38"/>
    </location>
</feature>
<proteinExistence type="predicted"/>
<feature type="compositionally biased region" description="Basic residues" evidence="1">
    <location>
        <begin position="79"/>
        <end position="92"/>
    </location>
</feature>
<protein>
    <submittedName>
        <fullName evidence="2">Uncharacterized protein</fullName>
    </submittedName>
</protein>
<feature type="non-terminal residue" evidence="2">
    <location>
        <position position="1"/>
    </location>
</feature>
<name>A0A0V0YXK7_9BILA</name>
<sequence>REETSTSGVEKSQDPGWPPEPLQARQRSPEGSEQTTRLSHVGESPSRQSELASTRDDAVDPRHSTIKGNAAGVWQTSVHRQRSVSRHQSAKGKHGDAERTEGELHRTEVTRKPLVKDVNTDTPVSTGHPVVPPGGHFEVPPF</sequence>
<feature type="compositionally biased region" description="Polar residues" evidence="1">
    <location>
        <begin position="1"/>
        <end position="10"/>
    </location>
</feature>
<evidence type="ECO:0000313" key="2">
    <source>
        <dbReference type="EMBL" id="KRY04945.1"/>
    </source>
</evidence>
<feature type="region of interest" description="Disordered" evidence="1">
    <location>
        <begin position="1"/>
        <end position="142"/>
    </location>
</feature>
<gene>
    <name evidence="2" type="ORF">T12_9704</name>
</gene>
<dbReference type="Proteomes" id="UP000054783">
    <property type="component" value="Unassembled WGS sequence"/>
</dbReference>
<evidence type="ECO:0000313" key="3">
    <source>
        <dbReference type="Proteomes" id="UP000054783"/>
    </source>
</evidence>
<accession>A0A0V0YXK7</accession>
<dbReference type="AlphaFoldDB" id="A0A0V0YXK7"/>